<dbReference type="GO" id="GO:0016491">
    <property type="term" value="F:oxidoreductase activity"/>
    <property type="evidence" value="ECO:0007669"/>
    <property type="project" value="UniProtKB-KW"/>
</dbReference>
<keyword evidence="2" id="KW-0479">Metal-binding</keyword>
<evidence type="ECO:0000313" key="3">
    <source>
        <dbReference type="EMBL" id="MFD1535789.1"/>
    </source>
</evidence>
<dbReference type="InterPro" id="IPR017972">
    <property type="entry name" value="Cyt_P450_CS"/>
</dbReference>
<name>A0ABW4FZ21_9ACTN</name>
<evidence type="ECO:0000256" key="2">
    <source>
        <dbReference type="RuleBase" id="RU000461"/>
    </source>
</evidence>
<dbReference type="PROSITE" id="PS00086">
    <property type="entry name" value="CYTOCHROME_P450"/>
    <property type="match status" value="1"/>
</dbReference>
<reference evidence="4" key="1">
    <citation type="journal article" date="2019" name="Int. J. Syst. Evol. Microbiol.">
        <title>The Global Catalogue of Microorganisms (GCM) 10K type strain sequencing project: providing services to taxonomists for standard genome sequencing and annotation.</title>
        <authorList>
            <consortium name="The Broad Institute Genomics Platform"/>
            <consortium name="The Broad Institute Genome Sequencing Center for Infectious Disease"/>
            <person name="Wu L."/>
            <person name="Ma J."/>
        </authorList>
    </citation>
    <scope>NUCLEOTIDE SEQUENCE [LARGE SCALE GENOMIC DNA]</scope>
    <source>
        <strain evidence="4">CGMCC 1.15399</strain>
    </source>
</reference>
<keyword evidence="4" id="KW-1185">Reference proteome</keyword>
<dbReference type="RefSeq" id="WP_219532691.1">
    <property type="nucleotide sequence ID" value="NZ_JAHKRM010000015.1"/>
</dbReference>
<proteinExistence type="inferred from homology"/>
<comment type="similarity">
    <text evidence="1 2">Belongs to the cytochrome P450 family.</text>
</comment>
<dbReference type="Pfam" id="PF00067">
    <property type="entry name" value="p450"/>
    <property type="match status" value="1"/>
</dbReference>
<accession>A0ABW4FZ21</accession>
<keyword evidence="2" id="KW-0503">Monooxygenase</keyword>
<dbReference type="EMBL" id="JBHUCM010000004">
    <property type="protein sequence ID" value="MFD1535789.1"/>
    <property type="molecule type" value="Genomic_DNA"/>
</dbReference>
<protein>
    <submittedName>
        <fullName evidence="3">Cytochrome P450</fullName>
        <ecNumber evidence="3">1.14.-.-</ecNumber>
    </submittedName>
</protein>
<dbReference type="Proteomes" id="UP001597097">
    <property type="component" value="Unassembled WGS sequence"/>
</dbReference>
<keyword evidence="2" id="KW-0408">Iron</keyword>
<dbReference type="PANTHER" id="PTHR46696">
    <property type="entry name" value="P450, PUTATIVE (EUROFUNG)-RELATED"/>
    <property type="match status" value="1"/>
</dbReference>
<dbReference type="EC" id="1.14.-.-" evidence="3"/>
<evidence type="ECO:0000256" key="1">
    <source>
        <dbReference type="ARBA" id="ARBA00010617"/>
    </source>
</evidence>
<evidence type="ECO:0000313" key="4">
    <source>
        <dbReference type="Proteomes" id="UP001597097"/>
    </source>
</evidence>
<organism evidence="3 4">
    <name type="scientific">Nonomuraea guangzhouensis</name>
    <dbReference type="NCBI Taxonomy" id="1291555"/>
    <lineage>
        <taxon>Bacteria</taxon>
        <taxon>Bacillati</taxon>
        <taxon>Actinomycetota</taxon>
        <taxon>Actinomycetes</taxon>
        <taxon>Streptosporangiales</taxon>
        <taxon>Streptosporangiaceae</taxon>
        <taxon>Nonomuraea</taxon>
    </lineage>
</organism>
<dbReference type="PANTHER" id="PTHR46696:SF1">
    <property type="entry name" value="CYTOCHROME P450 YJIB-RELATED"/>
    <property type="match status" value="1"/>
</dbReference>
<keyword evidence="2 3" id="KW-0560">Oxidoreductase</keyword>
<sequence>MSITTDTNDNADLPVFPGVRSQRCPLDPPAEYADWRQAEGLRHVRLWNGHTAWAVTRYEDVRAVLSDPRLSADAQRYPSVLPHTQVPAFPRMDDPDHARLRRMLTADFTVKRVEAMRPEIHEVVERFLDEMISKGQPADLVREYALPIPSLVISLLLGVPYDDHEFFQQHSATMNHANASPQEKAEASGALFGYLLSLVKRKEREPGDDLISRLLTERVAKGELSREEAAMNGMILLFAGHETTANMIGLGTLALLQNPDQAARIRDTDDPAVVANAVEELLRYLSIAQDMIVRVATEDLTIGGQFVRAGEAVTVNLPAANRDTAFLDQPDNVDIDRNTRGHLAFGYGIHQCLGQNLARVELQVALPALLRRLPGLRLAVSLEEVKFRHDMSAYGVHELPVAW</sequence>
<dbReference type="InterPro" id="IPR001128">
    <property type="entry name" value="Cyt_P450"/>
</dbReference>
<keyword evidence="2" id="KW-0349">Heme</keyword>
<gene>
    <name evidence="3" type="ORF">ACFSJ0_02015</name>
</gene>
<comment type="caution">
    <text evidence="3">The sequence shown here is derived from an EMBL/GenBank/DDBJ whole genome shotgun (WGS) entry which is preliminary data.</text>
</comment>
<dbReference type="CDD" id="cd11030">
    <property type="entry name" value="CYP105-like"/>
    <property type="match status" value="1"/>
</dbReference>